<evidence type="ECO:0008006" key="2">
    <source>
        <dbReference type="Google" id="ProtNLM"/>
    </source>
</evidence>
<organism evidence="1">
    <name type="scientific">uncultured Caudovirales phage</name>
    <dbReference type="NCBI Taxonomy" id="2100421"/>
    <lineage>
        <taxon>Viruses</taxon>
        <taxon>Duplodnaviria</taxon>
        <taxon>Heunggongvirae</taxon>
        <taxon>Uroviricota</taxon>
        <taxon>Caudoviricetes</taxon>
        <taxon>Peduoviridae</taxon>
        <taxon>Maltschvirus</taxon>
        <taxon>Maltschvirus maltsch</taxon>
    </lineage>
</organism>
<dbReference type="EMBL" id="LR798285">
    <property type="protein sequence ID" value="CAB5220449.1"/>
    <property type="molecule type" value="Genomic_DNA"/>
</dbReference>
<name>A0A6J7WR11_9CAUD</name>
<reference evidence="1" key="1">
    <citation type="submission" date="2020-05" db="EMBL/GenBank/DDBJ databases">
        <authorList>
            <person name="Chiriac C."/>
            <person name="Salcher M."/>
            <person name="Ghai R."/>
            <person name="Kavagutti S V."/>
        </authorList>
    </citation>
    <scope>NUCLEOTIDE SEQUENCE</scope>
</reference>
<dbReference type="InterPro" id="IPR048444">
    <property type="entry name" value="DNMK"/>
</dbReference>
<gene>
    <name evidence="1" type="ORF">UFOVP233_79</name>
</gene>
<dbReference type="Gene3D" id="3.40.50.300">
    <property type="entry name" value="P-loop containing nucleotide triphosphate hydrolases"/>
    <property type="match status" value="1"/>
</dbReference>
<protein>
    <recommendedName>
        <fullName evidence="2">Deoxynucleotide monophosphate kinase</fullName>
    </recommendedName>
</protein>
<sequence length="177" mass="19509">MILIALTGAATSGKGIVSKRLAQRHDFHACRFAEPIKQMLGQGLGLTHEQIDGREKALPMERFGGLTPRHLMQTLGTEWGRRMVHSDLWINLWKEKLPGMGDLVVVDDLRFPNEAMAVRQMGGIIWRVIRPGVPVSDHPSERLQAEISVDATLLNTSSIGALCGLVDAEVQKALNRA</sequence>
<dbReference type="InterPro" id="IPR027417">
    <property type="entry name" value="P-loop_NTPase"/>
</dbReference>
<proteinExistence type="predicted"/>
<dbReference type="Pfam" id="PF21448">
    <property type="entry name" value="DNMK"/>
    <property type="match status" value="1"/>
</dbReference>
<dbReference type="SUPFAM" id="SSF52540">
    <property type="entry name" value="P-loop containing nucleoside triphosphate hydrolases"/>
    <property type="match status" value="1"/>
</dbReference>
<accession>A0A6J7WR11</accession>
<evidence type="ECO:0000313" key="1">
    <source>
        <dbReference type="EMBL" id="CAB5220449.1"/>
    </source>
</evidence>